<dbReference type="Gene3D" id="3.50.50.60">
    <property type="entry name" value="FAD/NAD(P)-binding domain"/>
    <property type="match status" value="1"/>
</dbReference>
<dbReference type="GO" id="GO:0016491">
    <property type="term" value="F:oxidoreductase activity"/>
    <property type="evidence" value="ECO:0007669"/>
    <property type="project" value="UniProtKB-KW"/>
</dbReference>
<dbReference type="InterPro" id="IPR036188">
    <property type="entry name" value="FAD/NAD-bd_sf"/>
</dbReference>
<dbReference type="SUPFAM" id="SSF51905">
    <property type="entry name" value="FAD/NAD(P)-binding domain"/>
    <property type="match status" value="1"/>
</dbReference>
<evidence type="ECO:0000256" key="3">
    <source>
        <dbReference type="ARBA" id="ARBA00023002"/>
    </source>
</evidence>
<dbReference type="AlphaFoldDB" id="A0A0Q2SKE9"/>
<dbReference type="EMBL" id="LKHS01000001">
    <property type="protein sequence ID" value="KQH88059.1"/>
    <property type="molecule type" value="Genomic_DNA"/>
</dbReference>
<keyword evidence="2" id="KW-0274">FAD</keyword>
<dbReference type="PANTHER" id="PTHR43400:SF7">
    <property type="entry name" value="FAD-DEPENDENT OXIDOREDUCTASE 2 FAD BINDING DOMAIN-CONTAINING PROTEIN"/>
    <property type="match status" value="1"/>
</dbReference>
<feature type="domain" description="FAD dependent oxidoreductase" evidence="4">
    <location>
        <begin position="19"/>
        <end position="383"/>
    </location>
</feature>
<dbReference type="PANTHER" id="PTHR43400">
    <property type="entry name" value="FUMARATE REDUCTASE"/>
    <property type="match status" value="1"/>
</dbReference>
<dbReference type="InParanoid" id="A0A0Q2SKE9"/>
<evidence type="ECO:0000256" key="1">
    <source>
        <dbReference type="ARBA" id="ARBA00001974"/>
    </source>
</evidence>
<dbReference type="Gene3D" id="3.30.9.10">
    <property type="entry name" value="D-Amino Acid Oxidase, subunit A, domain 2"/>
    <property type="match status" value="1"/>
</dbReference>
<dbReference type="Proteomes" id="UP000051221">
    <property type="component" value="Unassembled WGS sequence"/>
</dbReference>
<accession>A0A0Q2SKE9</accession>
<evidence type="ECO:0000313" key="6">
    <source>
        <dbReference type="Proteomes" id="UP000051221"/>
    </source>
</evidence>
<comment type="caution">
    <text evidence="5">The sequence shown here is derived from an EMBL/GenBank/DDBJ whole genome shotgun (WGS) entry which is preliminary data.</text>
</comment>
<evidence type="ECO:0000256" key="2">
    <source>
        <dbReference type="ARBA" id="ARBA00022827"/>
    </source>
</evidence>
<proteinExistence type="predicted"/>
<sequence>MTIGSDMLQTTPNTVSPSVAIIGGGVAGATAAVHMSELGLNVLLLEKGPGLVNGPPICHLHAGGNLYREISQQQCIELLRQSIETVRLYPHTLNKRPTVIAVPHSDPGQPQDILPRLVAIQSAYQALVNDDPRNEILGAPQDYYQTFERAELEALATQTQPHNPTTMAEWLIPFAQHADLSALKYPVVAVQEYGWSVFRLAASAELVLASLSNCQVLTHATLIASAFVDGQWQLTYQDADGHQHQLVCDYLINACGFETGTVDDMTHFQRQRLVEFKAAYVTHWPQCQQQWPEVIFHGPRGTPQGMAQLTPYADGVFQLHGMTQGITLFDDGLVASNGMSSQPELPEYLTHKITQGWQADATRERTQRAIEHMSQFVPAFARAEVGGKPLFGAQQIPGDDATLRAADVTFEAHHYARIEVVKGSSALEAARKIVSEWQLANEDAAASIEAQHPVSMSLSAAQVERKALQLAQERGYPAALAKVVGMA</sequence>
<organism evidence="5 6">
    <name type="scientific">Vibrio furnissii</name>
    <dbReference type="NCBI Taxonomy" id="29494"/>
    <lineage>
        <taxon>Bacteria</taxon>
        <taxon>Pseudomonadati</taxon>
        <taxon>Pseudomonadota</taxon>
        <taxon>Gammaproteobacteria</taxon>
        <taxon>Vibrionales</taxon>
        <taxon>Vibrionaceae</taxon>
        <taxon>Vibrio</taxon>
    </lineage>
</organism>
<evidence type="ECO:0000259" key="4">
    <source>
        <dbReference type="Pfam" id="PF01266"/>
    </source>
</evidence>
<comment type="cofactor">
    <cofactor evidence="1">
        <name>FAD</name>
        <dbReference type="ChEBI" id="CHEBI:57692"/>
    </cofactor>
</comment>
<protein>
    <submittedName>
        <fullName evidence="5">Oxidoreductase</fullName>
    </submittedName>
</protein>
<dbReference type="InterPro" id="IPR050315">
    <property type="entry name" value="FAD-oxidoreductase_2"/>
</dbReference>
<keyword evidence="3" id="KW-0560">Oxidoreductase</keyword>
<gene>
    <name evidence="5" type="ORF">AMR76_01875</name>
</gene>
<evidence type="ECO:0000313" key="5">
    <source>
        <dbReference type="EMBL" id="KQH88059.1"/>
    </source>
</evidence>
<dbReference type="InterPro" id="IPR006076">
    <property type="entry name" value="FAD-dep_OxRdtase"/>
</dbReference>
<keyword evidence="2" id="KW-0285">Flavoprotein</keyword>
<reference evidence="5 6" key="1">
    <citation type="submission" date="2015-08" db="EMBL/GenBank/DDBJ databases">
        <title>Antibacterial properties of a collection of Vibrionaceae strains.</title>
        <authorList>
            <person name="Giubergia S."/>
        </authorList>
    </citation>
    <scope>NUCLEOTIDE SEQUENCE [LARGE SCALE GENOMIC DNA]</scope>
    <source>
        <strain evidence="5 6">S0821</strain>
    </source>
</reference>
<dbReference type="Pfam" id="PF01266">
    <property type="entry name" value="DAO"/>
    <property type="match status" value="1"/>
</dbReference>
<keyword evidence="6" id="KW-1185">Reference proteome</keyword>
<name>A0A0Q2SKE9_VIBFU</name>